<keyword evidence="3" id="KW-1003">Cell membrane</keyword>
<organism evidence="9 10">
    <name type="scientific">Rhodocytophaga aerolata</name>
    <dbReference type="NCBI Taxonomy" id="455078"/>
    <lineage>
        <taxon>Bacteria</taxon>
        <taxon>Pseudomonadati</taxon>
        <taxon>Bacteroidota</taxon>
        <taxon>Cytophagia</taxon>
        <taxon>Cytophagales</taxon>
        <taxon>Rhodocytophagaceae</taxon>
        <taxon>Rhodocytophaga</taxon>
    </lineage>
</organism>
<keyword evidence="2 7" id="KW-0813">Transport</keyword>
<dbReference type="Proteomes" id="UP001168528">
    <property type="component" value="Unassembled WGS sequence"/>
</dbReference>
<dbReference type="CDD" id="cd06261">
    <property type="entry name" value="TM_PBP2"/>
    <property type="match status" value="1"/>
</dbReference>
<dbReference type="InterPro" id="IPR035906">
    <property type="entry name" value="MetI-like_sf"/>
</dbReference>
<comment type="caution">
    <text evidence="9">The sequence shown here is derived from an EMBL/GenBank/DDBJ whole genome shotgun (WGS) entry which is preliminary data.</text>
</comment>
<dbReference type="SUPFAM" id="SSF161098">
    <property type="entry name" value="MetI-like"/>
    <property type="match status" value="1"/>
</dbReference>
<evidence type="ECO:0000256" key="4">
    <source>
        <dbReference type="ARBA" id="ARBA00022692"/>
    </source>
</evidence>
<evidence type="ECO:0000313" key="10">
    <source>
        <dbReference type="Proteomes" id="UP001168528"/>
    </source>
</evidence>
<dbReference type="Pfam" id="PF00528">
    <property type="entry name" value="BPD_transp_1"/>
    <property type="match status" value="1"/>
</dbReference>
<feature type="transmembrane region" description="Helical" evidence="7">
    <location>
        <begin position="9"/>
        <end position="30"/>
    </location>
</feature>
<evidence type="ECO:0000256" key="3">
    <source>
        <dbReference type="ARBA" id="ARBA00022475"/>
    </source>
</evidence>
<evidence type="ECO:0000313" key="9">
    <source>
        <dbReference type="EMBL" id="MDO1450324.1"/>
    </source>
</evidence>
<feature type="transmembrane region" description="Helical" evidence="7">
    <location>
        <begin position="238"/>
        <end position="259"/>
    </location>
</feature>
<reference evidence="9" key="1">
    <citation type="submission" date="2023-07" db="EMBL/GenBank/DDBJ databases">
        <title>The genome sequence of Rhodocytophaga aerolata KACC 12507.</title>
        <authorList>
            <person name="Zhang X."/>
        </authorList>
    </citation>
    <scope>NUCLEOTIDE SEQUENCE</scope>
    <source>
        <strain evidence="9">KACC 12507</strain>
    </source>
</reference>
<protein>
    <submittedName>
        <fullName evidence="9">ABC transporter permease</fullName>
    </submittedName>
</protein>
<dbReference type="PANTHER" id="PTHR30465:SF0">
    <property type="entry name" value="OLIGOPEPTIDE TRANSPORT SYSTEM PERMEASE PROTEIN APPB"/>
    <property type="match status" value="1"/>
</dbReference>
<keyword evidence="10" id="KW-1185">Reference proteome</keyword>
<feature type="transmembrane region" description="Helical" evidence="7">
    <location>
        <begin position="428"/>
        <end position="454"/>
    </location>
</feature>
<name>A0ABT8RG52_9BACT</name>
<dbReference type="Gene3D" id="1.10.3720.10">
    <property type="entry name" value="MetI-like"/>
    <property type="match status" value="1"/>
</dbReference>
<dbReference type="PROSITE" id="PS50928">
    <property type="entry name" value="ABC_TM1"/>
    <property type="match status" value="1"/>
</dbReference>
<keyword evidence="4 7" id="KW-0812">Transmembrane</keyword>
<dbReference type="InterPro" id="IPR000515">
    <property type="entry name" value="MetI-like"/>
</dbReference>
<dbReference type="PANTHER" id="PTHR30465">
    <property type="entry name" value="INNER MEMBRANE ABC TRANSPORTER"/>
    <property type="match status" value="1"/>
</dbReference>
<evidence type="ECO:0000256" key="6">
    <source>
        <dbReference type="ARBA" id="ARBA00023136"/>
    </source>
</evidence>
<evidence type="ECO:0000256" key="7">
    <source>
        <dbReference type="RuleBase" id="RU363032"/>
    </source>
</evidence>
<sequence>MVNYLLKQIWWIIPTLWFISSAVFVLLKLIPGEATFLQEEESGVNSASRSAIYRQYLERTGQNLPLFYVSFRSAAEPDTLKSILPISEQQFLRSMALTYGNWPLVAEFYTHLLKLKAISKKQSDPQLRSYYQKQLTKLFEARDATTLQHILSAIEQTHQRSTTNPAILAVCEATRQSFTQLQQNKTPYTKYIPVFNWHGGHNQYHQSLRNVVKGDLGISLRDGRLVHSILAEAIGNTFLLSLCSLLMIFTIAILLNFLLIHEDYSWLRKPVLHTVYVLDTIPLFLLASLLIILLASNQYLSLFPVYGLGTISEEATWLEKISIRLYHLAIPGICLTVSSIPYVISQLNAAMTEVKQADYIQTARAKGIAEWKIVRQHIFKNALLPLITLFSGFIPALLGGAVVIEVIFAIPGMGRLLVDSVLARDYPVVLGIVLVMAFAKMAAHSIADVLYYLADPRIRFS</sequence>
<gene>
    <name evidence="9" type="ORF">Q0590_28875</name>
</gene>
<comment type="similarity">
    <text evidence="7">Belongs to the binding-protein-dependent transport system permease family.</text>
</comment>
<evidence type="ECO:0000259" key="8">
    <source>
        <dbReference type="PROSITE" id="PS50928"/>
    </source>
</evidence>
<comment type="subcellular location">
    <subcellularLocation>
        <location evidence="1 7">Cell membrane</location>
        <topology evidence="1 7">Multi-pass membrane protein</topology>
    </subcellularLocation>
</comment>
<feature type="transmembrane region" description="Helical" evidence="7">
    <location>
        <begin position="271"/>
        <end position="295"/>
    </location>
</feature>
<feature type="domain" description="ABC transmembrane type-1" evidence="8">
    <location>
        <begin position="234"/>
        <end position="447"/>
    </location>
</feature>
<evidence type="ECO:0000256" key="2">
    <source>
        <dbReference type="ARBA" id="ARBA00022448"/>
    </source>
</evidence>
<accession>A0ABT8RG52</accession>
<dbReference type="EMBL" id="JAUKPO010000028">
    <property type="protein sequence ID" value="MDO1450324.1"/>
    <property type="molecule type" value="Genomic_DNA"/>
</dbReference>
<proteinExistence type="inferred from homology"/>
<keyword evidence="5 7" id="KW-1133">Transmembrane helix</keyword>
<feature type="transmembrane region" description="Helical" evidence="7">
    <location>
        <begin position="382"/>
        <end position="408"/>
    </location>
</feature>
<evidence type="ECO:0000256" key="5">
    <source>
        <dbReference type="ARBA" id="ARBA00022989"/>
    </source>
</evidence>
<evidence type="ECO:0000256" key="1">
    <source>
        <dbReference type="ARBA" id="ARBA00004651"/>
    </source>
</evidence>
<dbReference type="RefSeq" id="WP_302041125.1">
    <property type="nucleotide sequence ID" value="NZ_JAUKPO010000028.1"/>
</dbReference>
<keyword evidence="6 7" id="KW-0472">Membrane</keyword>